<keyword evidence="1" id="KW-0472">Membrane</keyword>
<organism evidence="2 3">
    <name type="scientific">Natribacillus halophilus</name>
    <dbReference type="NCBI Taxonomy" id="549003"/>
    <lineage>
        <taxon>Bacteria</taxon>
        <taxon>Bacillati</taxon>
        <taxon>Bacillota</taxon>
        <taxon>Bacilli</taxon>
        <taxon>Bacillales</taxon>
        <taxon>Bacillaceae</taxon>
        <taxon>Natribacillus</taxon>
    </lineage>
</organism>
<protein>
    <submittedName>
        <fullName evidence="2">Uncharacterized protein</fullName>
    </submittedName>
</protein>
<dbReference type="Proteomes" id="UP000198853">
    <property type="component" value="Unassembled WGS sequence"/>
</dbReference>
<evidence type="ECO:0000313" key="3">
    <source>
        <dbReference type="Proteomes" id="UP000198853"/>
    </source>
</evidence>
<sequence>MNELNYNSVLDRLVEIYESLSVGKLMLITFPAAMIVTFIYLFTRDVLQMIWFTLF</sequence>
<evidence type="ECO:0000313" key="2">
    <source>
        <dbReference type="EMBL" id="SDJ32605.1"/>
    </source>
</evidence>
<name>A0A1G8SV17_9BACI</name>
<dbReference type="AlphaFoldDB" id="A0A1G8SV17"/>
<feature type="transmembrane region" description="Helical" evidence="1">
    <location>
        <begin position="20"/>
        <end position="42"/>
    </location>
</feature>
<keyword evidence="3" id="KW-1185">Reference proteome</keyword>
<gene>
    <name evidence="2" type="ORF">SAMN04488123_1364</name>
</gene>
<accession>A0A1G8SV17</accession>
<dbReference type="RefSeq" id="WP_176764834.1">
    <property type="nucleotide sequence ID" value="NZ_FNEN01000036.1"/>
</dbReference>
<keyword evidence="1" id="KW-1133">Transmembrane helix</keyword>
<evidence type="ECO:0000256" key="1">
    <source>
        <dbReference type="SAM" id="Phobius"/>
    </source>
</evidence>
<reference evidence="2 3" key="1">
    <citation type="submission" date="2016-10" db="EMBL/GenBank/DDBJ databases">
        <authorList>
            <person name="de Groot N.N."/>
        </authorList>
    </citation>
    <scope>NUCLEOTIDE SEQUENCE [LARGE SCALE GENOMIC DNA]</scope>
    <source>
        <strain evidence="2 3">DSM 21771</strain>
    </source>
</reference>
<dbReference type="EMBL" id="FNEN01000036">
    <property type="protein sequence ID" value="SDJ32605.1"/>
    <property type="molecule type" value="Genomic_DNA"/>
</dbReference>
<proteinExistence type="predicted"/>
<keyword evidence="1" id="KW-0812">Transmembrane</keyword>